<dbReference type="SUPFAM" id="SSF53335">
    <property type="entry name" value="S-adenosyl-L-methionine-dependent methyltransferases"/>
    <property type="match status" value="1"/>
</dbReference>
<dbReference type="CDD" id="cd02440">
    <property type="entry name" value="AdoMet_MTases"/>
    <property type="match status" value="1"/>
</dbReference>
<dbReference type="InterPro" id="IPR029063">
    <property type="entry name" value="SAM-dependent_MTases_sf"/>
</dbReference>
<dbReference type="PANTHER" id="PTHR43861:SF6">
    <property type="entry name" value="METHYLTRANSFERASE TYPE 11"/>
    <property type="match status" value="1"/>
</dbReference>
<feature type="non-terminal residue" evidence="1">
    <location>
        <position position="190"/>
    </location>
</feature>
<protein>
    <recommendedName>
        <fullName evidence="2">Methyltransferase type 11 domain-containing protein</fullName>
    </recommendedName>
</protein>
<evidence type="ECO:0008006" key="2">
    <source>
        <dbReference type="Google" id="ProtNLM"/>
    </source>
</evidence>
<dbReference type="AlphaFoldDB" id="A0A0F8XGE0"/>
<gene>
    <name evidence="1" type="ORF">LCGC14_2946020</name>
</gene>
<sequence>MIDKFKIIEDKEFGYRRVDPVPDDKEIDDFYSKKYYKMAKDGTGNPDQILKFMGADDKEAEKERLWLRNSMYSDILHIINKFSLGKSILDIGCGTGELMSYLEESGFKTHGVEPSADAVRIVKDKGLSISNMTIDEFAECNEKKFDVITMISVLEHVPHPPNVIEKLKNMLNNNGILCVIVPNDFSDIQY</sequence>
<comment type="caution">
    <text evidence="1">The sequence shown here is derived from an EMBL/GenBank/DDBJ whole genome shotgun (WGS) entry which is preliminary data.</text>
</comment>
<dbReference type="EMBL" id="LAZR01059229">
    <property type="protein sequence ID" value="KKK68242.1"/>
    <property type="molecule type" value="Genomic_DNA"/>
</dbReference>
<organism evidence="1">
    <name type="scientific">marine sediment metagenome</name>
    <dbReference type="NCBI Taxonomy" id="412755"/>
    <lineage>
        <taxon>unclassified sequences</taxon>
        <taxon>metagenomes</taxon>
        <taxon>ecological metagenomes</taxon>
    </lineage>
</organism>
<dbReference type="PANTHER" id="PTHR43861">
    <property type="entry name" value="TRANS-ACONITATE 2-METHYLTRANSFERASE-RELATED"/>
    <property type="match status" value="1"/>
</dbReference>
<name>A0A0F8XGE0_9ZZZZ</name>
<proteinExistence type="predicted"/>
<dbReference type="Pfam" id="PF13489">
    <property type="entry name" value="Methyltransf_23"/>
    <property type="match status" value="1"/>
</dbReference>
<reference evidence="1" key="1">
    <citation type="journal article" date="2015" name="Nature">
        <title>Complex archaea that bridge the gap between prokaryotes and eukaryotes.</title>
        <authorList>
            <person name="Spang A."/>
            <person name="Saw J.H."/>
            <person name="Jorgensen S.L."/>
            <person name="Zaremba-Niedzwiedzka K."/>
            <person name="Martijn J."/>
            <person name="Lind A.E."/>
            <person name="van Eijk R."/>
            <person name="Schleper C."/>
            <person name="Guy L."/>
            <person name="Ettema T.J."/>
        </authorList>
    </citation>
    <scope>NUCLEOTIDE SEQUENCE</scope>
</reference>
<accession>A0A0F8XGE0</accession>
<dbReference type="Gene3D" id="3.40.50.150">
    <property type="entry name" value="Vaccinia Virus protein VP39"/>
    <property type="match status" value="1"/>
</dbReference>
<evidence type="ECO:0000313" key="1">
    <source>
        <dbReference type="EMBL" id="KKK68242.1"/>
    </source>
</evidence>